<keyword evidence="1" id="KW-0472">Membrane</keyword>
<comment type="caution">
    <text evidence="2">The sequence shown here is derived from an EMBL/GenBank/DDBJ whole genome shotgun (WGS) entry which is preliminary data.</text>
</comment>
<keyword evidence="1" id="KW-0812">Transmembrane</keyword>
<evidence type="ECO:0000313" key="2">
    <source>
        <dbReference type="EMBL" id="PON94029.1"/>
    </source>
</evidence>
<feature type="transmembrane region" description="Helical" evidence="1">
    <location>
        <begin position="94"/>
        <end position="117"/>
    </location>
</feature>
<gene>
    <name evidence="2" type="ORF">TorRG33x02_100680</name>
</gene>
<dbReference type="AlphaFoldDB" id="A0A2P5F8D3"/>
<dbReference type="InParanoid" id="A0A2P5F8D3"/>
<dbReference type="Proteomes" id="UP000237000">
    <property type="component" value="Unassembled WGS sequence"/>
</dbReference>
<proteinExistence type="predicted"/>
<protein>
    <submittedName>
        <fullName evidence="2">Uncharacterized protein</fullName>
    </submittedName>
</protein>
<organism evidence="2 3">
    <name type="scientific">Trema orientale</name>
    <name type="common">Charcoal tree</name>
    <name type="synonym">Celtis orientalis</name>
    <dbReference type="NCBI Taxonomy" id="63057"/>
    <lineage>
        <taxon>Eukaryota</taxon>
        <taxon>Viridiplantae</taxon>
        <taxon>Streptophyta</taxon>
        <taxon>Embryophyta</taxon>
        <taxon>Tracheophyta</taxon>
        <taxon>Spermatophyta</taxon>
        <taxon>Magnoliopsida</taxon>
        <taxon>eudicotyledons</taxon>
        <taxon>Gunneridae</taxon>
        <taxon>Pentapetalae</taxon>
        <taxon>rosids</taxon>
        <taxon>fabids</taxon>
        <taxon>Rosales</taxon>
        <taxon>Cannabaceae</taxon>
        <taxon>Trema</taxon>
    </lineage>
</organism>
<reference evidence="3" key="1">
    <citation type="submission" date="2016-06" db="EMBL/GenBank/DDBJ databases">
        <title>Parallel loss of symbiosis genes in relatives of nitrogen-fixing non-legume Parasponia.</title>
        <authorList>
            <person name="Van Velzen R."/>
            <person name="Holmer R."/>
            <person name="Bu F."/>
            <person name="Rutten L."/>
            <person name="Van Zeijl A."/>
            <person name="Liu W."/>
            <person name="Santuari L."/>
            <person name="Cao Q."/>
            <person name="Sharma T."/>
            <person name="Shen D."/>
            <person name="Roswanjaya Y."/>
            <person name="Wardhani T."/>
            <person name="Kalhor M.S."/>
            <person name="Jansen J."/>
            <person name="Van den Hoogen J."/>
            <person name="Gungor B."/>
            <person name="Hartog M."/>
            <person name="Hontelez J."/>
            <person name="Verver J."/>
            <person name="Yang W.-C."/>
            <person name="Schijlen E."/>
            <person name="Repin R."/>
            <person name="Schilthuizen M."/>
            <person name="Schranz E."/>
            <person name="Heidstra R."/>
            <person name="Miyata K."/>
            <person name="Fedorova E."/>
            <person name="Kohlen W."/>
            <person name="Bisseling T."/>
            <person name="Smit S."/>
            <person name="Geurts R."/>
        </authorList>
    </citation>
    <scope>NUCLEOTIDE SEQUENCE [LARGE SCALE GENOMIC DNA]</scope>
    <source>
        <strain evidence="3">cv. RG33-2</strain>
    </source>
</reference>
<keyword evidence="3" id="KW-1185">Reference proteome</keyword>
<dbReference type="EMBL" id="JXTC01000054">
    <property type="protein sequence ID" value="PON94029.1"/>
    <property type="molecule type" value="Genomic_DNA"/>
</dbReference>
<evidence type="ECO:0000313" key="3">
    <source>
        <dbReference type="Proteomes" id="UP000237000"/>
    </source>
</evidence>
<feature type="non-terminal residue" evidence="2">
    <location>
        <position position="120"/>
    </location>
</feature>
<sequence>MSPVRVATTAVSPATIRVPSLTIRASPLIVIEVPSSNIRVPSTIRVPPSTVRVPIRVLPSNVREPVTVILSVCCAVQIVVAAKTRDRRNINLELIFIIFTCYLLIRVVLLYVCYRWSELS</sequence>
<accession>A0A2P5F8D3</accession>
<name>A0A2P5F8D3_TREOI</name>
<evidence type="ECO:0000256" key="1">
    <source>
        <dbReference type="SAM" id="Phobius"/>
    </source>
</evidence>
<keyword evidence="1" id="KW-1133">Transmembrane helix</keyword>